<dbReference type="SUPFAM" id="SSF50494">
    <property type="entry name" value="Trypsin-like serine proteases"/>
    <property type="match status" value="1"/>
</dbReference>
<sequence length="306" mass="33682">MEGGAAAGEFTVFGLTTKEHKQLLVESTIPFRGSVVRIIRVSAKKDVVETGTAFLVFRGEKRSLSLTCDHKFMKKKMGEVIRFYHGDRDYPVEKIHCRDGARDLLLFSLKGNVPEYPCVEFSIDEIKQDDMVALLGYSTPILPDKNGILVQFLIKEPGIYAGRISTDAYIYGRTSKSTTKSRGGSSRGAGGARAPCPRKLHWSPPLIFSPAIEESSSFGVAGGLGGAPLFRDGKVIGLHLATFGRNMKDGVSARTMLQVLREWLGVGEDNQATIKELLQMVYDKIESSNVPKPNAEPSNKKVRRMK</sequence>
<gene>
    <name evidence="2" type="ORF">PVAP13_2KG375590</name>
</gene>
<dbReference type="AlphaFoldDB" id="A0A8T0WJ02"/>
<reference evidence="2" key="1">
    <citation type="submission" date="2020-05" db="EMBL/GenBank/DDBJ databases">
        <title>WGS assembly of Panicum virgatum.</title>
        <authorList>
            <person name="Lovell J.T."/>
            <person name="Jenkins J."/>
            <person name="Shu S."/>
            <person name="Juenger T.E."/>
            <person name="Schmutz J."/>
        </authorList>
    </citation>
    <scope>NUCLEOTIDE SEQUENCE</scope>
    <source>
        <strain evidence="2">AP13</strain>
    </source>
</reference>
<evidence type="ECO:0000256" key="1">
    <source>
        <dbReference type="SAM" id="MobiDB-lite"/>
    </source>
</evidence>
<feature type="region of interest" description="Disordered" evidence="1">
    <location>
        <begin position="175"/>
        <end position="194"/>
    </location>
</feature>
<dbReference type="InterPro" id="IPR009003">
    <property type="entry name" value="Peptidase_S1_PA"/>
</dbReference>
<organism evidence="2 3">
    <name type="scientific">Panicum virgatum</name>
    <name type="common">Blackwell switchgrass</name>
    <dbReference type="NCBI Taxonomy" id="38727"/>
    <lineage>
        <taxon>Eukaryota</taxon>
        <taxon>Viridiplantae</taxon>
        <taxon>Streptophyta</taxon>
        <taxon>Embryophyta</taxon>
        <taxon>Tracheophyta</taxon>
        <taxon>Spermatophyta</taxon>
        <taxon>Magnoliopsida</taxon>
        <taxon>Liliopsida</taxon>
        <taxon>Poales</taxon>
        <taxon>Poaceae</taxon>
        <taxon>PACMAD clade</taxon>
        <taxon>Panicoideae</taxon>
        <taxon>Panicodae</taxon>
        <taxon>Paniceae</taxon>
        <taxon>Panicinae</taxon>
        <taxon>Panicum</taxon>
        <taxon>Panicum sect. Hiantes</taxon>
    </lineage>
</organism>
<dbReference type="EMBL" id="CM029039">
    <property type="protein sequence ID" value="KAG2644633.1"/>
    <property type="molecule type" value="Genomic_DNA"/>
</dbReference>
<proteinExistence type="predicted"/>
<accession>A0A8T0WJ02</accession>
<evidence type="ECO:0000313" key="3">
    <source>
        <dbReference type="Proteomes" id="UP000823388"/>
    </source>
</evidence>
<evidence type="ECO:0000313" key="2">
    <source>
        <dbReference type="EMBL" id="KAG2644633.1"/>
    </source>
</evidence>
<name>A0A8T0WJ02_PANVG</name>
<dbReference type="Proteomes" id="UP000823388">
    <property type="component" value="Chromosome 2K"/>
</dbReference>
<comment type="caution">
    <text evidence="2">The sequence shown here is derived from an EMBL/GenBank/DDBJ whole genome shotgun (WGS) entry which is preliminary data.</text>
</comment>
<feature type="compositionally biased region" description="Low complexity" evidence="1">
    <location>
        <begin position="175"/>
        <end position="184"/>
    </location>
</feature>
<keyword evidence="3" id="KW-1185">Reference proteome</keyword>
<protein>
    <submittedName>
        <fullName evidence="2">Uncharacterized protein</fullName>
    </submittedName>
</protein>